<evidence type="ECO:0000256" key="1">
    <source>
        <dbReference type="SAM" id="MobiDB-lite"/>
    </source>
</evidence>
<feature type="compositionally biased region" description="Low complexity" evidence="1">
    <location>
        <begin position="138"/>
        <end position="149"/>
    </location>
</feature>
<sequence length="179" mass="17810">MSGGVGPTCGDISLLPKETIGPPSKPTKSGSSGPSILTFRHLNCLAIITILSFSGTVSLQDISTLPLSVLYIHLLSALSFPSLRPTKADPPSTPTPPSSSPSTSPSPPSSASSSPSSTSSTASSAPTTSASAPPPPTSSSWPPRSSWRASPPPGPSPSPSAPSSPSFLIPRGCSPLPSG</sequence>
<proteinExistence type="predicted"/>
<gene>
    <name evidence="3" type="ORF">Syun_013182</name>
</gene>
<dbReference type="Pfam" id="PF24867">
    <property type="entry name" value="DUF7733"/>
    <property type="match status" value="1"/>
</dbReference>
<dbReference type="InterPro" id="IPR056635">
    <property type="entry name" value="DUF7733"/>
</dbReference>
<reference evidence="3 4" key="1">
    <citation type="submission" date="2024-01" db="EMBL/GenBank/DDBJ databases">
        <title>Genome assemblies of Stephania.</title>
        <authorList>
            <person name="Yang L."/>
        </authorList>
    </citation>
    <scope>NUCLEOTIDE SEQUENCE [LARGE SCALE GENOMIC DNA]</scope>
    <source>
        <strain evidence="3">YNDBR</strain>
        <tissue evidence="3">Leaf</tissue>
    </source>
</reference>
<protein>
    <recommendedName>
        <fullName evidence="2">DUF7733 domain-containing protein</fullName>
    </recommendedName>
</protein>
<evidence type="ECO:0000313" key="3">
    <source>
        <dbReference type="EMBL" id="KAK9143782.1"/>
    </source>
</evidence>
<feature type="compositionally biased region" description="Pro residues" evidence="1">
    <location>
        <begin position="150"/>
        <end position="162"/>
    </location>
</feature>
<comment type="caution">
    <text evidence="3">The sequence shown here is derived from an EMBL/GenBank/DDBJ whole genome shotgun (WGS) entry which is preliminary data.</text>
</comment>
<feature type="compositionally biased region" description="Pro residues" evidence="1">
    <location>
        <begin position="91"/>
        <end position="108"/>
    </location>
</feature>
<accession>A0AAP0PH34</accession>
<dbReference type="AlphaFoldDB" id="A0AAP0PH34"/>
<evidence type="ECO:0000313" key="4">
    <source>
        <dbReference type="Proteomes" id="UP001420932"/>
    </source>
</evidence>
<dbReference type="EMBL" id="JBBNAF010000005">
    <property type="protein sequence ID" value="KAK9143782.1"/>
    <property type="molecule type" value="Genomic_DNA"/>
</dbReference>
<feature type="region of interest" description="Disordered" evidence="1">
    <location>
        <begin position="82"/>
        <end position="179"/>
    </location>
</feature>
<feature type="region of interest" description="Disordered" evidence="1">
    <location>
        <begin position="1"/>
        <end position="33"/>
    </location>
</feature>
<keyword evidence="4" id="KW-1185">Reference proteome</keyword>
<name>A0AAP0PH34_9MAGN</name>
<feature type="compositionally biased region" description="Low complexity" evidence="1">
    <location>
        <begin position="109"/>
        <end position="131"/>
    </location>
</feature>
<organism evidence="3 4">
    <name type="scientific">Stephania yunnanensis</name>
    <dbReference type="NCBI Taxonomy" id="152371"/>
    <lineage>
        <taxon>Eukaryota</taxon>
        <taxon>Viridiplantae</taxon>
        <taxon>Streptophyta</taxon>
        <taxon>Embryophyta</taxon>
        <taxon>Tracheophyta</taxon>
        <taxon>Spermatophyta</taxon>
        <taxon>Magnoliopsida</taxon>
        <taxon>Ranunculales</taxon>
        <taxon>Menispermaceae</taxon>
        <taxon>Menispermoideae</taxon>
        <taxon>Cissampelideae</taxon>
        <taxon>Stephania</taxon>
    </lineage>
</organism>
<feature type="domain" description="DUF7733" evidence="2">
    <location>
        <begin position="38"/>
        <end position="88"/>
    </location>
</feature>
<evidence type="ECO:0000259" key="2">
    <source>
        <dbReference type="Pfam" id="PF24867"/>
    </source>
</evidence>
<dbReference type="Proteomes" id="UP001420932">
    <property type="component" value="Unassembled WGS sequence"/>
</dbReference>